<keyword evidence="2" id="KW-1185">Reference proteome</keyword>
<dbReference type="Gramene" id="PRQ27218">
    <property type="protein sequence ID" value="PRQ27218"/>
    <property type="gene ID" value="RchiOBHm_Chr6g0303001"/>
</dbReference>
<accession>A0A2P6PZ49</accession>
<dbReference type="Proteomes" id="UP000238479">
    <property type="component" value="Chromosome 6"/>
</dbReference>
<evidence type="ECO:0000313" key="2">
    <source>
        <dbReference type="Proteomes" id="UP000238479"/>
    </source>
</evidence>
<dbReference type="AlphaFoldDB" id="A0A2P6PZ49"/>
<organism evidence="1 2">
    <name type="scientific">Rosa chinensis</name>
    <name type="common">China rose</name>
    <dbReference type="NCBI Taxonomy" id="74649"/>
    <lineage>
        <taxon>Eukaryota</taxon>
        <taxon>Viridiplantae</taxon>
        <taxon>Streptophyta</taxon>
        <taxon>Embryophyta</taxon>
        <taxon>Tracheophyta</taxon>
        <taxon>Spermatophyta</taxon>
        <taxon>Magnoliopsida</taxon>
        <taxon>eudicotyledons</taxon>
        <taxon>Gunneridae</taxon>
        <taxon>Pentapetalae</taxon>
        <taxon>rosids</taxon>
        <taxon>fabids</taxon>
        <taxon>Rosales</taxon>
        <taxon>Rosaceae</taxon>
        <taxon>Rosoideae</taxon>
        <taxon>Rosoideae incertae sedis</taxon>
        <taxon>Rosa</taxon>
    </lineage>
</organism>
<name>A0A2P6PZ49_ROSCH</name>
<gene>
    <name evidence="1" type="ORF">RchiOBHm_Chr6g0303001</name>
</gene>
<dbReference type="EMBL" id="PDCK01000044">
    <property type="protein sequence ID" value="PRQ27218.1"/>
    <property type="molecule type" value="Genomic_DNA"/>
</dbReference>
<protein>
    <submittedName>
        <fullName evidence="1">Uncharacterized protein</fullName>
    </submittedName>
</protein>
<evidence type="ECO:0000313" key="1">
    <source>
        <dbReference type="EMBL" id="PRQ27218.1"/>
    </source>
</evidence>
<reference evidence="1 2" key="1">
    <citation type="journal article" date="2018" name="Nat. Genet.">
        <title>The Rosa genome provides new insights in the design of modern roses.</title>
        <authorList>
            <person name="Bendahmane M."/>
        </authorList>
    </citation>
    <scope>NUCLEOTIDE SEQUENCE [LARGE SCALE GENOMIC DNA]</scope>
    <source>
        <strain evidence="2">cv. Old Blush</strain>
    </source>
</reference>
<comment type="caution">
    <text evidence="1">The sequence shown here is derived from an EMBL/GenBank/DDBJ whole genome shotgun (WGS) entry which is preliminary data.</text>
</comment>
<proteinExistence type="predicted"/>
<sequence length="62" mass="6919">MNSGLLCFGFTDLIILENISYRPLPMKVESKSIQGALVKTQGANPPMDSTAELIFFIIYMHL</sequence>